<dbReference type="EMBL" id="JBHSGL010000015">
    <property type="protein sequence ID" value="MFC4714274.1"/>
    <property type="molecule type" value="Genomic_DNA"/>
</dbReference>
<organism evidence="2 3">
    <name type="scientific">Planococcus dechangensis</name>
    <dbReference type="NCBI Taxonomy" id="1176255"/>
    <lineage>
        <taxon>Bacteria</taxon>
        <taxon>Bacillati</taxon>
        <taxon>Bacillota</taxon>
        <taxon>Bacilli</taxon>
        <taxon>Bacillales</taxon>
        <taxon>Caryophanaceae</taxon>
        <taxon>Planococcus</taxon>
    </lineage>
</organism>
<feature type="transmembrane region" description="Helical" evidence="1">
    <location>
        <begin position="192"/>
        <end position="214"/>
    </location>
</feature>
<feature type="transmembrane region" description="Helical" evidence="1">
    <location>
        <begin position="159"/>
        <end position="180"/>
    </location>
</feature>
<dbReference type="RefSeq" id="WP_377279999.1">
    <property type="nucleotide sequence ID" value="NZ_JBHSGL010000015.1"/>
</dbReference>
<keyword evidence="1" id="KW-1133">Transmembrane helix</keyword>
<evidence type="ECO:0000313" key="3">
    <source>
        <dbReference type="Proteomes" id="UP001595932"/>
    </source>
</evidence>
<protein>
    <submittedName>
        <fullName evidence="2">ABC transporter permease</fullName>
    </submittedName>
</protein>
<dbReference type="Pfam" id="PF12730">
    <property type="entry name" value="ABC2_membrane_4"/>
    <property type="match status" value="1"/>
</dbReference>
<feature type="transmembrane region" description="Helical" evidence="1">
    <location>
        <begin position="68"/>
        <end position="93"/>
    </location>
</feature>
<evidence type="ECO:0000313" key="2">
    <source>
        <dbReference type="EMBL" id="MFC4714274.1"/>
    </source>
</evidence>
<reference evidence="3" key="1">
    <citation type="journal article" date="2019" name="Int. J. Syst. Evol. Microbiol.">
        <title>The Global Catalogue of Microorganisms (GCM) 10K type strain sequencing project: providing services to taxonomists for standard genome sequencing and annotation.</title>
        <authorList>
            <consortium name="The Broad Institute Genomics Platform"/>
            <consortium name="The Broad Institute Genome Sequencing Center for Infectious Disease"/>
            <person name="Wu L."/>
            <person name="Ma J."/>
        </authorList>
    </citation>
    <scope>NUCLEOTIDE SEQUENCE [LARGE SCALE GENOMIC DNA]</scope>
    <source>
        <strain evidence="3">CGMCC 1.12151</strain>
    </source>
</reference>
<sequence length="259" mass="28018">MRHFTAALDAENIKIRKSKMIWITLAIFTLAPLMGGFFMFVLKDPELARSSGLLGDKAQLLGEATWPAFFSLLAQIIAVGGIIVFGFVTSWVFGREYADRTIKDLLSLPVHRTLIVIAKFVTVLVTCLLLSLYVIAIGMLAGMVVGLPDWSYATAVDGFYLLASTTALTLALSPPVAFFACYGKGFLAPVGFVIFMVVCAQIIAAIGYGEYFPWAVPALFSGMTGIEGGLESSSLLLVLLVGVVGFSTTLVWWLFADQY</sequence>
<dbReference type="PANTHER" id="PTHR37305:SF1">
    <property type="entry name" value="MEMBRANE PROTEIN"/>
    <property type="match status" value="1"/>
</dbReference>
<feature type="transmembrane region" description="Helical" evidence="1">
    <location>
        <begin position="114"/>
        <end position="147"/>
    </location>
</feature>
<feature type="transmembrane region" description="Helical" evidence="1">
    <location>
        <begin position="234"/>
        <end position="255"/>
    </location>
</feature>
<keyword evidence="1" id="KW-0472">Membrane</keyword>
<accession>A0ABV9MG39</accession>
<dbReference type="PANTHER" id="PTHR37305">
    <property type="entry name" value="INTEGRAL MEMBRANE PROTEIN-RELATED"/>
    <property type="match status" value="1"/>
</dbReference>
<feature type="transmembrane region" description="Helical" evidence="1">
    <location>
        <begin position="21"/>
        <end position="42"/>
    </location>
</feature>
<gene>
    <name evidence="2" type="ORF">ACFO5U_15595</name>
</gene>
<name>A0ABV9MG39_9BACL</name>
<evidence type="ECO:0000256" key="1">
    <source>
        <dbReference type="SAM" id="Phobius"/>
    </source>
</evidence>
<keyword evidence="1" id="KW-0812">Transmembrane</keyword>
<comment type="caution">
    <text evidence="2">The sequence shown here is derived from an EMBL/GenBank/DDBJ whole genome shotgun (WGS) entry which is preliminary data.</text>
</comment>
<dbReference type="Proteomes" id="UP001595932">
    <property type="component" value="Unassembled WGS sequence"/>
</dbReference>
<proteinExistence type="predicted"/>
<keyword evidence="3" id="KW-1185">Reference proteome</keyword>